<dbReference type="OrthoDB" id="2797003at2759"/>
<sequence length="90" mass="10033">MHSEVPRDSILTVMMRFGPPSLKNFLRPFQAVFQNILCARLLFHIRSLGDEPSGTSSCEGGVSTLVVARSERTFTSVNINSYIKPYTTPI</sequence>
<evidence type="ECO:0000313" key="2">
    <source>
        <dbReference type="Proteomes" id="UP000053477"/>
    </source>
</evidence>
<organism evidence="1 2">
    <name type="scientific">Schizopora paradoxa</name>
    <dbReference type="NCBI Taxonomy" id="27342"/>
    <lineage>
        <taxon>Eukaryota</taxon>
        <taxon>Fungi</taxon>
        <taxon>Dikarya</taxon>
        <taxon>Basidiomycota</taxon>
        <taxon>Agaricomycotina</taxon>
        <taxon>Agaricomycetes</taxon>
        <taxon>Hymenochaetales</taxon>
        <taxon>Schizoporaceae</taxon>
        <taxon>Schizopora</taxon>
    </lineage>
</organism>
<dbReference type="InParanoid" id="A0A0H2S219"/>
<gene>
    <name evidence="1" type="ORF">SCHPADRAFT_492578</name>
</gene>
<dbReference type="EMBL" id="KQ086011">
    <property type="protein sequence ID" value="KLO11026.1"/>
    <property type="molecule type" value="Genomic_DNA"/>
</dbReference>
<dbReference type="AlphaFoldDB" id="A0A0H2S219"/>
<dbReference type="Proteomes" id="UP000053477">
    <property type="component" value="Unassembled WGS sequence"/>
</dbReference>
<evidence type="ECO:0000313" key="1">
    <source>
        <dbReference type="EMBL" id="KLO11026.1"/>
    </source>
</evidence>
<proteinExistence type="predicted"/>
<keyword evidence="2" id="KW-1185">Reference proteome</keyword>
<name>A0A0H2S219_9AGAM</name>
<protein>
    <submittedName>
        <fullName evidence="1">Uncharacterized protein</fullName>
    </submittedName>
</protein>
<reference evidence="1 2" key="1">
    <citation type="submission" date="2015-04" db="EMBL/GenBank/DDBJ databases">
        <title>Complete genome sequence of Schizopora paradoxa KUC8140, a cosmopolitan wood degrader in East Asia.</title>
        <authorList>
            <consortium name="DOE Joint Genome Institute"/>
            <person name="Min B."/>
            <person name="Park H."/>
            <person name="Jang Y."/>
            <person name="Kim J.-J."/>
            <person name="Kim K.H."/>
            <person name="Pangilinan J."/>
            <person name="Lipzen A."/>
            <person name="Riley R."/>
            <person name="Grigoriev I.V."/>
            <person name="Spatafora J.W."/>
            <person name="Choi I.-G."/>
        </authorList>
    </citation>
    <scope>NUCLEOTIDE SEQUENCE [LARGE SCALE GENOMIC DNA]</scope>
    <source>
        <strain evidence="1 2">KUC8140</strain>
    </source>
</reference>
<accession>A0A0H2S219</accession>